<comment type="caution">
    <text evidence="2">The sequence shown here is derived from an EMBL/GenBank/DDBJ whole genome shotgun (WGS) entry which is preliminary data.</text>
</comment>
<dbReference type="EMBL" id="BKCJ010051694">
    <property type="protein sequence ID" value="GEW27268.1"/>
    <property type="molecule type" value="Genomic_DNA"/>
</dbReference>
<evidence type="ECO:0000256" key="1">
    <source>
        <dbReference type="SAM" id="MobiDB-lite"/>
    </source>
</evidence>
<gene>
    <name evidence="2" type="ORF">Tci_199244</name>
</gene>
<proteinExistence type="predicted"/>
<evidence type="ECO:0000313" key="2">
    <source>
        <dbReference type="EMBL" id="GEW27268.1"/>
    </source>
</evidence>
<sequence length="1032" mass="117722">MWKLRIEQYFQVQYYALWDVIENDNSFNLVPRTIANVDGTSTSIIPARFGGNDATKKTQKTLLKQMYENFNALSTKSPDFIFKRIQKIASQLAILDLNTISIDDLYNNFKIVEHKVKRTFTTSSSSGYQNMAFLSSPGSTNEVDTTNIQVSIVNTPVSTVSTHDNTANLSDATVGNGFEVAVSFAEHESIKVLPENWECKSLRNQESRPRNQDSSINTMNIEDTSSKSMVAIDGAGFDWSYMADDEAPTNMALMDFSDSEGNRVTSAIGKQGINDVKSSACWVWRHKIKVQDHISKNSGSYICKRFDYVDPEGKLKCSRHMTGNISYLTDFKGHDGGSKTINSIKQIHATVDGKAVVISESSVRSDLLFIDEDGITCLTNDEIFENLALMGYEQLVKNSQIQGKRQLNTASSKTINSIKQIHATVDGKAVVISESSVRSDLLFDDEDGITCLINDEIFENLALMGYEQLLTKLTFQKGGSTRRQETIGGTPAQTRSKRVLEHLNESPLPEVLSNRVTTLKNALSRTKAIYHKAFITLTKRVKKLETQLKKKRSRAVIHSSDEEEPSLDIEDSPKQGRMIGEIDKDKNFNLVSEQGEVHEIAEPLKYDDDATLAKTLLNIKRSTTKDKEKLHGEELAKETTRQEQEKYNLKKALELQKQLDQKEEDVDKGDQTQDIDWNDPEGMGSNSYFFLKDFEIKKEVMKRFGFNLQQEISKKQKIDEQIEEEVEAQAVIDEEVKEMKHYMKIVPDEEIAIDAIPLATKPLVIVEYNIVKEGKINLETLLKLVKDIHRNTRPEDHYERVLWGDIKVMFEPDIEMLSEKIEENRLSHYEQGEVHETIEPLKDDDDATLAETLLNIKRSTAKDKGKAQKLHAKELAKETARQEQEKYNLKKALELQKQLDQREEDVDKEIWINLQQEISKKQKLDEQTEDEVEAQADTDQEVEEMKLYMKIVPDEEIAIDAIPLATKPPVIVEYKIVKEGKINTYHIIRADVSTKRYTSMINLLKNINREDLKTLWKIVKDKHGNTRPEEDY</sequence>
<organism evidence="2">
    <name type="scientific">Tanacetum cinerariifolium</name>
    <name type="common">Dalmatian daisy</name>
    <name type="synonym">Chrysanthemum cinerariifolium</name>
    <dbReference type="NCBI Taxonomy" id="118510"/>
    <lineage>
        <taxon>Eukaryota</taxon>
        <taxon>Viridiplantae</taxon>
        <taxon>Streptophyta</taxon>
        <taxon>Embryophyta</taxon>
        <taxon>Tracheophyta</taxon>
        <taxon>Spermatophyta</taxon>
        <taxon>Magnoliopsida</taxon>
        <taxon>eudicotyledons</taxon>
        <taxon>Gunneridae</taxon>
        <taxon>Pentapetalae</taxon>
        <taxon>asterids</taxon>
        <taxon>campanulids</taxon>
        <taxon>Asterales</taxon>
        <taxon>Asteraceae</taxon>
        <taxon>Asteroideae</taxon>
        <taxon>Anthemideae</taxon>
        <taxon>Anthemidinae</taxon>
        <taxon>Tanacetum</taxon>
    </lineage>
</organism>
<feature type="region of interest" description="Disordered" evidence="1">
    <location>
        <begin position="660"/>
        <end position="679"/>
    </location>
</feature>
<accession>A0A699GTN4</accession>
<name>A0A699GTN4_TANCI</name>
<dbReference type="AlphaFoldDB" id="A0A699GTN4"/>
<protein>
    <submittedName>
        <fullName evidence="2">Uncharacterized protein</fullName>
    </submittedName>
</protein>
<reference evidence="2" key="1">
    <citation type="journal article" date="2019" name="Sci. Rep.">
        <title>Draft genome of Tanacetum cinerariifolium, the natural source of mosquito coil.</title>
        <authorList>
            <person name="Yamashiro T."/>
            <person name="Shiraishi A."/>
            <person name="Satake H."/>
            <person name="Nakayama K."/>
        </authorList>
    </citation>
    <scope>NUCLEOTIDE SEQUENCE</scope>
</reference>